<evidence type="ECO:0000313" key="1">
    <source>
        <dbReference type="EMBL" id="MFD2260620.1"/>
    </source>
</evidence>
<proteinExistence type="predicted"/>
<dbReference type="InterPro" id="IPR027839">
    <property type="entry name" value="DUF4432"/>
</dbReference>
<gene>
    <name evidence="1" type="ORF">ACFSMZ_12725</name>
</gene>
<keyword evidence="2" id="KW-1185">Reference proteome</keyword>
<accession>A0ABW5DMU6</accession>
<organism evidence="1 2">
    <name type="scientific">Chelativorans composti</name>
    <dbReference type="NCBI Taxonomy" id="768533"/>
    <lineage>
        <taxon>Bacteria</taxon>
        <taxon>Pseudomonadati</taxon>
        <taxon>Pseudomonadota</taxon>
        <taxon>Alphaproteobacteria</taxon>
        <taxon>Hyphomicrobiales</taxon>
        <taxon>Phyllobacteriaceae</taxon>
        <taxon>Chelativorans</taxon>
    </lineage>
</organism>
<dbReference type="InterPro" id="IPR014718">
    <property type="entry name" value="GH-type_carb-bd"/>
</dbReference>
<name>A0ABW5DMU6_9HYPH</name>
<dbReference type="Proteomes" id="UP001597373">
    <property type="component" value="Unassembled WGS sequence"/>
</dbReference>
<reference evidence="2" key="1">
    <citation type="journal article" date="2019" name="Int. J. Syst. Evol. Microbiol.">
        <title>The Global Catalogue of Microorganisms (GCM) 10K type strain sequencing project: providing services to taxonomists for standard genome sequencing and annotation.</title>
        <authorList>
            <consortium name="The Broad Institute Genomics Platform"/>
            <consortium name="The Broad Institute Genome Sequencing Center for Infectious Disease"/>
            <person name="Wu L."/>
            <person name="Ma J."/>
        </authorList>
    </citation>
    <scope>NUCLEOTIDE SEQUENCE [LARGE SCALE GENOMIC DNA]</scope>
    <source>
        <strain evidence="2">KCTC 23707</strain>
    </source>
</reference>
<dbReference type="Gene3D" id="2.70.98.10">
    <property type="match status" value="1"/>
</dbReference>
<dbReference type="RefSeq" id="WP_345099723.1">
    <property type="nucleotide sequence ID" value="NZ_BAABGS010000070.1"/>
</dbReference>
<dbReference type="EMBL" id="JBHUIR010000049">
    <property type="protein sequence ID" value="MFD2260620.1"/>
    <property type="molecule type" value="Genomic_DNA"/>
</dbReference>
<evidence type="ECO:0000313" key="2">
    <source>
        <dbReference type="Proteomes" id="UP001597373"/>
    </source>
</evidence>
<dbReference type="Pfam" id="PF14486">
    <property type="entry name" value="DUF4432"/>
    <property type="match status" value="1"/>
</dbReference>
<comment type="caution">
    <text evidence="1">The sequence shown here is derived from an EMBL/GenBank/DDBJ whole genome shotgun (WGS) entry which is preliminary data.</text>
</comment>
<protein>
    <submittedName>
        <fullName evidence="1">Aldose 1-epimerase family protein</fullName>
    </submittedName>
</protein>
<dbReference type="CDD" id="cd09269">
    <property type="entry name" value="deoxyribose_mutarotase"/>
    <property type="match status" value="1"/>
</dbReference>
<sequence>MSTVNDVILHLQPEDFPARGERVIAESGPFRVTAFRYLSGVEGLRIDNARGHVVVLPYLGQMIWDAVFDGRRLTMGNVFPYPRHGSSILDTYGAFAYHAGVLRNGTPGPQDTHPLHGEMPVRPMDSAHVRFGQDEGGTFVEVGGHTEYVMGFGPHYVARPRVRLHGASGLLHAEMVVENRSAHEMELMYMLHANFAFVANAVIHQPAPYTPESTVVRKSIPGHVKPSQAFLDLLDELGRNPQRMQRLAEPDLYSPEQVFYIRGLGTDGNGRTRLVMELPEGDAFSIAYRPQDLPHCVRWILNDGDAQVAAFALPSTCEPEGYTAEKAKGHVRLLAPGGTARFPVTLGYLSAAEAGGAITEVNNLSRG</sequence>